<dbReference type="Proteomes" id="UP000580830">
    <property type="component" value="Unassembled WGS sequence"/>
</dbReference>
<protein>
    <recommendedName>
        <fullName evidence="4">Flagellar FliJ protein</fullName>
    </recommendedName>
</protein>
<evidence type="ECO:0000256" key="1">
    <source>
        <dbReference type="SAM" id="Coils"/>
    </source>
</evidence>
<accession>A0A832QXN1</accession>
<feature type="coiled-coil region" evidence="1">
    <location>
        <begin position="26"/>
        <end position="53"/>
    </location>
</feature>
<evidence type="ECO:0008006" key="4">
    <source>
        <dbReference type="Google" id="ProtNLM"/>
    </source>
</evidence>
<gene>
    <name evidence="2" type="ORF">GXX24_13555</name>
</gene>
<dbReference type="EMBL" id="DULP01000214">
    <property type="protein sequence ID" value="HHW35146.1"/>
    <property type="molecule type" value="Genomic_DNA"/>
</dbReference>
<evidence type="ECO:0000313" key="2">
    <source>
        <dbReference type="EMBL" id="HHW35146.1"/>
    </source>
</evidence>
<organism evidence="2 3">
    <name type="scientific">Paracoccus solventivorans</name>
    <dbReference type="NCBI Taxonomy" id="53463"/>
    <lineage>
        <taxon>Bacteria</taxon>
        <taxon>Pseudomonadati</taxon>
        <taxon>Pseudomonadota</taxon>
        <taxon>Alphaproteobacteria</taxon>
        <taxon>Rhodobacterales</taxon>
        <taxon>Paracoccaceae</taxon>
        <taxon>Paracoccus</taxon>
    </lineage>
</organism>
<reference evidence="2 3" key="1">
    <citation type="journal article" date="2020" name="Biotechnol. Biofuels">
        <title>New insights from the biogas microbiome by comprehensive genome-resolved metagenomics of nearly 1600 species originating from multiple anaerobic digesters.</title>
        <authorList>
            <person name="Campanaro S."/>
            <person name="Treu L."/>
            <person name="Rodriguez-R L.M."/>
            <person name="Kovalovszki A."/>
            <person name="Ziels R.M."/>
            <person name="Maus I."/>
            <person name="Zhu X."/>
            <person name="Kougias P.G."/>
            <person name="Basile A."/>
            <person name="Luo G."/>
            <person name="Schluter A."/>
            <person name="Konstantinidis K.T."/>
            <person name="Angelidaki I."/>
        </authorList>
    </citation>
    <scope>NUCLEOTIDE SEQUENCE [LARGE SCALE GENOMIC DNA]</scope>
    <source>
        <strain evidence="2">AS04akNAM_125</strain>
    </source>
</reference>
<sequence length="129" mass="14314">MTRGAERLGKLARIARVKADGELRAYSARRAQAEAMQRQLDAVRAELAQAIAAPTVPDAPAQWRQTAALVGYRSEQLRQAEIALARIRPGLEAARQAAVRAFGRSEALSQLQALTRAQTQLDRQRREER</sequence>
<name>A0A832QXN1_9RHOB</name>
<dbReference type="AlphaFoldDB" id="A0A832QXN1"/>
<proteinExistence type="predicted"/>
<evidence type="ECO:0000313" key="3">
    <source>
        <dbReference type="Proteomes" id="UP000580830"/>
    </source>
</evidence>
<keyword evidence="1" id="KW-0175">Coiled coil</keyword>
<dbReference type="RefSeq" id="WP_303731112.1">
    <property type="nucleotide sequence ID" value="NZ_DULP01000214.1"/>
</dbReference>
<comment type="caution">
    <text evidence="2">The sequence shown here is derived from an EMBL/GenBank/DDBJ whole genome shotgun (WGS) entry which is preliminary data.</text>
</comment>